<evidence type="ECO:0000313" key="3">
    <source>
        <dbReference type="Proteomes" id="UP000063308"/>
    </source>
</evidence>
<protein>
    <submittedName>
        <fullName evidence="2">Uncharacterized protein</fullName>
    </submittedName>
</protein>
<organism evidence="2 3">
    <name type="scientific">Bradyrhizobium diazoefficiens</name>
    <dbReference type="NCBI Taxonomy" id="1355477"/>
    <lineage>
        <taxon>Bacteria</taxon>
        <taxon>Pseudomonadati</taxon>
        <taxon>Pseudomonadota</taxon>
        <taxon>Alphaproteobacteria</taxon>
        <taxon>Hyphomicrobiales</taxon>
        <taxon>Nitrobacteraceae</taxon>
        <taxon>Bradyrhizobium</taxon>
    </lineage>
</organism>
<dbReference type="AlphaFoldDB" id="A0A0E4FUV7"/>
<dbReference type="Gene3D" id="3.30.70.1790">
    <property type="entry name" value="RepB DNA-primase, N-terminal domain"/>
    <property type="match status" value="1"/>
</dbReference>
<dbReference type="InterPro" id="IPR025048">
    <property type="entry name" value="DUF3987"/>
</dbReference>
<gene>
    <name evidence="2" type="ORF">NK6_5651</name>
</gene>
<accession>A0A0E4FUV7</accession>
<proteinExistence type="predicted"/>
<evidence type="ECO:0000313" key="2">
    <source>
        <dbReference type="EMBL" id="BAR58809.1"/>
    </source>
</evidence>
<feature type="compositionally biased region" description="Basic and acidic residues" evidence="1">
    <location>
        <begin position="452"/>
        <end position="461"/>
    </location>
</feature>
<reference evidence="2 3" key="1">
    <citation type="submission" date="2014-11" db="EMBL/GenBank/DDBJ databases">
        <title>Symbiosis island explosion on the genome of extra-slow-growing strains of soybean bradyrhizobia with massive insertion sequences.</title>
        <authorList>
            <person name="Iida T."/>
            <person name="Minamisawa K."/>
        </authorList>
    </citation>
    <scope>NUCLEOTIDE SEQUENCE [LARGE SCALE GENOMIC DNA]</scope>
    <source>
        <strain evidence="2 3">NK6</strain>
    </source>
</reference>
<evidence type="ECO:0000256" key="1">
    <source>
        <dbReference type="SAM" id="MobiDB-lite"/>
    </source>
</evidence>
<sequence length="859" mass="93447">MGHPAKIETATFQPSQRADAGAWIEARQGRKNLYTSVNRAAATAPTARRLNRENIGTIRAVVADLDPRKLQGGDASGENFKRERSRLLEVVTDISGADCPPTLIVDSGGGYQAWWQLAKPLPATPENVELVEGIGRTIQQRYGGDSVFDIARIMRLPGTVNVPGPEKAAQGRAPALASVLPLSTGLPATLEALRAWAPPTAAASAKPDAKLPEIELPEVAHYDELPSALRQKFEAARERDPVLDKLWAGTPAPEQVGTSPSEFEFALAGRLKRAGGFTPNEFAALLWVWEFRTEKELDERRIARSWANNQTVAADDAAGLERHEIAERQSGGAADAPAAEWGEPADVWMDETNPPDLPPGVVPAIIEAAARDDARRLGIEPGASAAARIVALGSLVPAGNQMQMRQHDTGWTVRPVLWMGLFGPPGSNKSATLKYAMAPVNEIESDAAKRYAKEKRAHDAKQAQLAKSAPATGQADGRAETIAPDFEETTREPIFRRKLVEDATTEKLVALLDQNPDGLLYFGDELAGLFGGMDAYRAKGGKDRPIWLKFKDGAAVTVDRMGRDSIHVPVGAVSVLGGMQPAKIKALSAGLTDDGMLQRLLPVIIKKLPDDEDPDIAPDGDVADAVHRVARSLVDSGAGKRFRFTIEGDQERRQLESFVKREMALPKASASFAQWLEKLPNEFGRLALVFHFVEWYARPEAALGIDPEPAELVSGDTARRARRFLEEFAHPHAAVFYNHVLGASQIEEHARWVAGFIVARGLASITERDVYKNYSAFKGQDTRGDLTNTMRDLELNDWLRPTKFAGGRPTHWAVNPAAHVAFAERAQSERERRSRAMDAIAQAAALRRVGDKSPGAHPQ</sequence>
<name>A0A0E4FUV7_9BRAD</name>
<dbReference type="EMBL" id="AP014685">
    <property type="protein sequence ID" value="BAR58809.1"/>
    <property type="molecule type" value="Genomic_DNA"/>
</dbReference>
<feature type="region of interest" description="Disordered" evidence="1">
    <location>
        <begin position="452"/>
        <end position="479"/>
    </location>
</feature>
<dbReference type="Pfam" id="PF13148">
    <property type="entry name" value="DUF3987"/>
    <property type="match status" value="1"/>
</dbReference>
<dbReference type="Proteomes" id="UP000063308">
    <property type="component" value="Chromosome"/>
</dbReference>